<sequence>MALLTSAGGIGNLACHVINRAYVVDHVATDVALYILGQPESTRLLHSFEKASVAPSWRRSRARQCLVTSERFVEV</sequence>
<reference evidence="1 2" key="1">
    <citation type="submission" date="2024-01" db="EMBL/GenBank/DDBJ databases">
        <title>The complete chloroplast genome sequence of Lithospermum erythrorhizon: insights into the phylogenetic relationship among Boraginaceae species and the maternal lineages of purple gromwells.</title>
        <authorList>
            <person name="Okada T."/>
            <person name="Watanabe K."/>
        </authorList>
    </citation>
    <scope>NUCLEOTIDE SEQUENCE [LARGE SCALE GENOMIC DNA]</scope>
</reference>
<dbReference type="AlphaFoldDB" id="A0AAV3PDJ0"/>
<accession>A0AAV3PDJ0</accession>
<comment type="caution">
    <text evidence="1">The sequence shown here is derived from an EMBL/GenBank/DDBJ whole genome shotgun (WGS) entry which is preliminary data.</text>
</comment>
<protein>
    <submittedName>
        <fullName evidence="1">Uncharacterized protein</fullName>
    </submittedName>
</protein>
<gene>
    <name evidence="1" type="ORF">LIER_08339</name>
</gene>
<dbReference type="EMBL" id="BAABME010001345">
    <property type="protein sequence ID" value="GAA0149072.1"/>
    <property type="molecule type" value="Genomic_DNA"/>
</dbReference>
<dbReference type="Proteomes" id="UP001454036">
    <property type="component" value="Unassembled WGS sequence"/>
</dbReference>
<name>A0AAV3PDJ0_LITER</name>
<evidence type="ECO:0000313" key="2">
    <source>
        <dbReference type="Proteomes" id="UP001454036"/>
    </source>
</evidence>
<organism evidence="1 2">
    <name type="scientific">Lithospermum erythrorhizon</name>
    <name type="common">Purple gromwell</name>
    <name type="synonym">Lithospermum officinale var. erythrorhizon</name>
    <dbReference type="NCBI Taxonomy" id="34254"/>
    <lineage>
        <taxon>Eukaryota</taxon>
        <taxon>Viridiplantae</taxon>
        <taxon>Streptophyta</taxon>
        <taxon>Embryophyta</taxon>
        <taxon>Tracheophyta</taxon>
        <taxon>Spermatophyta</taxon>
        <taxon>Magnoliopsida</taxon>
        <taxon>eudicotyledons</taxon>
        <taxon>Gunneridae</taxon>
        <taxon>Pentapetalae</taxon>
        <taxon>asterids</taxon>
        <taxon>lamiids</taxon>
        <taxon>Boraginales</taxon>
        <taxon>Boraginaceae</taxon>
        <taxon>Boraginoideae</taxon>
        <taxon>Lithospermeae</taxon>
        <taxon>Lithospermum</taxon>
    </lineage>
</organism>
<keyword evidence="2" id="KW-1185">Reference proteome</keyword>
<evidence type="ECO:0000313" key="1">
    <source>
        <dbReference type="EMBL" id="GAA0149072.1"/>
    </source>
</evidence>
<proteinExistence type="predicted"/>